<dbReference type="KEGG" id="slim:SCL_2463"/>
<gene>
    <name evidence="2" type="ORF">SCL_2463</name>
</gene>
<dbReference type="EMBL" id="AP014879">
    <property type="protein sequence ID" value="BAV34740.1"/>
    <property type="molecule type" value="Genomic_DNA"/>
</dbReference>
<organism evidence="2 3">
    <name type="scientific">Sulfuricaulis limicola</name>
    <dbReference type="NCBI Taxonomy" id="1620215"/>
    <lineage>
        <taxon>Bacteria</taxon>
        <taxon>Pseudomonadati</taxon>
        <taxon>Pseudomonadota</taxon>
        <taxon>Gammaproteobacteria</taxon>
        <taxon>Acidiferrobacterales</taxon>
        <taxon>Acidiferrobacteraceae</taxon>
        <taxon>Sulfuricaulis</taxon>
    </lineage>
</organism>
<dbReference type="InParanoid" id="A0A1B4XIW2"/>
<sequence>MMSGWRQLLSWLGPLRLMLVLSVLALLVLRPAPGTPPVYAGWGMVSTLIAPALVPLVFMVLLLDAIMGGVWLASYPGERRRYQTVIGVSLGMALLLTLWWWPYFGATLR</sequence>
<keyword evidence="3" id="KW-1185">Reference proteome</keyword>
<evidence type="ECO:0000256" key="1">
    <source>
        <dbReference type="SAM" id="Phobius"/>
    </source>
</evidence>
<dbReference type="Proteomes" id="UP000243180">
    <property type="component" value="Chromosome"/>
</dbReference>
<keyword evidence="1" id="KW-1133">Transmembrane helix</keyword>
<dbReference type="RefSeq" id="WP_148665089.1">
    <property type="nucleotide sequence ID" value="NZ_AP014879.1"/>
</dbReference>
<name>A0A1B4XIW2_9GAMM</name>
<proteinExistence type="predicted"/>
<reference evidence="2 3" key="1">
    <citation type="submission" date="2015-05" db="EMBL/GenBank/DDBJ databases">
        <title>Complete genome sequence of a sulfur-oxidizing gammaproteobacterium strain HA5.</title>
        <authorList>
            <person name="Miura A."/>
            <person name="Kojima H."/>
            <person name="Fukui M."/>
        </authorList>
    </citation>
    <scope>NUCLEOTIDE SEQUENCE [LARGE SCALE GENOMIC DNA]</scope>
    <source>
        <strain evidence="2 3">HA5</strain>
    </source>
</reference>
<feature type="transmembrane region" description="Helical" evidence="1">
    <location>
        <begin position="50"/>
        <end position="73"/>
    </location>
</feature>
<evidence type="ECO:0000313" key="3">
    <source>
        <dbReference type="Proteomes" id="UP000243180"/>
    </source>
</evidence>
<accession>A0A1B4XIW2</accession>
<feature type="transmembrane region" description="Helical" evidence="1">
    <location>
        <begin position="85"/>
        <end position="103"/>
    </location>
</feature>
<keyword evidence="1" id="KW-0472">Membrane</keyword>
<dbReference type="AlphaFoldDB" id="A0A1B4XIW2"/>
<keyword evidence="1" id="KW-0812">Transmembrane</keyword>
<evidence type="ECO:0000313" key="2">
    <source>
        <dbReference type="EMBL" id="BAV34740.1"/>
    </source>
</evidence>
<protein>
    <submittedName>
        <fullName evidence="2">Uncharacterized protein</fullName>
    </submittedName>
</protein>